<evidence type="ECO:0000256" key="1">
    <source>
        <dbReference type="SAM" id="MobiDB-lite"/>
    </source>
</evidence>
<comment type="caution">
    <text evidence="2">The sequence shown here is derived from an EMBL/GenBank/DDBJ whole genome shotgun (WGS) entry which is preliminary data.</text>
</comment>
<accession>A0ABU9LW99</accession>
<keyword evidence="3" id="KW-1185">Reference proteome</keyword>
<dbReference type="Proteomes" id="UP001479606">
    <property type="component" value="Unassembled WGS sequence"/>
</dbReference>
<dbReference type="RefSeq" id="WP_342298284.1">
    <property type="nucleotide sequence ID" value="NZ_JBCEVZ010000024.1"/>
</dbReference>
<dbReference type="EMBL" id="JBCEVZ010000024">
    <property type="protein sequence ID" value="MEL5994876.1"/>
    <property type="molecule type" value="Genomic_DNA"/>
</dbReference>
<organism evidence="2 3">
    <name type="scientific">Hymenobacter segetis</name>
    <dbReference type="NCBI Taxonomy" id="2025509"/>
    <lineage>
        <taxon>Bacteria</taxon>
        <taxon>Pseudomonadati</taxon>
        <taxon>Bacteroidota</taxon>
        <taxon>Cytophagia</taxon>
        <taxon>Cytophagales</taxon>
        <taxon>Hymenobacteraceae</taxon>
        <taxon>Hymenobacter</taxon>
    </lineage>
</organism>
<sequence length="84" mass="9009">MRTLLKLLLGSLLLVLIVALGTEVVALHRSALPLPTQTTSPVVVRKSTTAPMPPKMVRPVADHRPPPTKLRKAALPVHDKAPAN</sequence>
<evidence type="ECO:0000313" key="3">
    <source>
        <dbReference type="Proteomes" id="UP001479606"/>
    </source>
</evidence>
<feature type="region of interest" description="Disordered" evidence="1">
    <location>
        <begin position="49"/>
        <end position="84"/>
    </location>
</feature>
<name>A0ABU9LW99_9BACT</name>
<gene>
    <name evidence="2" type="ORF">AAFH49_11710</name>
</gene>
<evidence type="ECO:0000313" key="2">
    <source>
        <dbReference type="EMBL" id="MEL5994876.1"/>
    </source>
</evidence>
<proteinExistence type="predicted"/>
<protein>
    <submittedName>
        <fullName evidence="2">Uncharacterized protein</fullName>
    </submittedName>
</protein>
<reference evidence="2 3" key="1">
    <citation type="journal article" date="2018" name="Arch. Microbiol.">
        <title>Hymenobacter segetis sp. nov., isolated from soil.</title>
        <authorList>
            <person name="Ten L.N."/>
            <person name="Lim S.J."/>
            <person name="Kim B.O."/>
            <person name="Kang I.K."/>
            <person name="Jung H.Y."/>
        </authorList>
    </citation>
    <scope>NUCLEOTIDE SEQUENCE [LARGE SCALE GENOMIC DNA]</scope>
    <source>
        <strain evidence="2 3">S7-3-11</strain>
    </source>
</reference>